<dbReference type="RefSeq" id="WP_231742610.1">
    <property type="nucleotide sequence ID" value="NZ_CP036281.1"/>
</dbReference>
<dbReference type="PANTHER" id="PTHR43611:SF3">
    <property type="entry name" value="FLAVIN MONONUCLEOTIDE HYDROLASE 1, CHLOROPLATIC"/>
    <property type="match status" value="1"/>
</dbReference>
<dbReference type="PRINTS" id="PR00413">
    <property type="entry name" value="HADHALOGNASE"/>
</dbReference>
<evidence type="ECO:0000313" key="1">
    <source>
        <dbReference type="EMBL" id="QDU82145.1"/>
    </source>
</evidence>
<dbReference type="SFLD" id="SFLDS00003">
    <property type="entry name" value="Haloacid_Dehalogenase"/>
    <property type="match status" value="1"/>
</dbReference>
<sequence>MLKTILFDMGNVLVTFCHDRMCRQIGDLYQRSEAEVRELLMGSGIQSAFERGTLQPYDLWHEFQLRFGPGISPEVTLEQLERAGSDIFTLNEGIPQLLEELKSLGMRLVLLSNTSISHFEFIMREFQVLQHFDDYVTSYEVGAMKPDVEIYKAALEKIDCAPEECFYTDDIELYVETARTFDLNAEVFTAVPELRTHLRRLGLKVDA</sequence>
<dbReference type="KEGG" id="plon:Pla110_39000"/>
<proteinExistence type="predicted"/>
<dbReference type="CDD" id="cd02603">
    <property type="entry name" value="HAD_sEH-N_like"/>
    <property type="match status" value="1"/>
</dbReference>
<dbReference type="InterPro" id="IPR036412">
    <property type="entry name" value="HAD-like_sf"/>
</dbReference>
<dbReference type="NCBIfam" id="TIGR01549">
    <property type="entry name" value="HAD-SF-IA-v1"/>
    <property type="match status" value="1"/>
</dbReference>
<dbReference type="GO" id="GO:0016787">
    <property type="term" value="F:hydrolase activity"/>
    <property type="evidence" value="ECO:0007669"/>
    <property type="project" value="UniProtKB-KW"/>
</dbReference>
<dbReference type="EC" id="3.1.3.-" evidence="1"/>
<name>A0A518CSF5_9PLAN</name>
<dbReference type="PANTHER" id="PTHR43611">
    <property type="entry name" value="ALPHA-D-GLUCOSE 1-PHOSPHATE PHOSPHATASE"/>
    <property type="match status" value="1"/>
</dbReference>
<dbReference type="InterPro" id="IPR023214">
    <property type="entry name" value="HAD_sf"/>
</dbReference>
<dbReference type="EMBL" id="CP036281">
    <property type="protein sequence ID" value="QDU82145.1"/>
    <property type="molecule type" value="Genomic_DNA"/>
</dbReference>
<dbReference type="Gene3D" id="1.10.150.240">
    <property type="entry name" value="Putative phosphatase, domain 2"/>
    <property type="match status" value="1"/>
</dbReference>
<dbReference type="Gene3D" id="3.40.50.1000">
    <property type="entry name" value="HAD superfamily/HAD-like"/>
    <property type="match status" value="1"/>
</dbReference>
<dbReference type="Proteomes" id="UP000317178">
    <property type="component" value="Chromosome"/>
</dbReference>
<dbReference type="SFLD" id="SFLDG01129">
    <property type="entry name" value="C1.5:_HAD__Beta-PGM__Phosphata"/>
    <property type="match status" value="1"/>
</dbReference>
<reference evidence="1 2" key="1">
    <citation type="submission" date="2019-02" db="EMBL/GenBank/DDBJ databases">
        <title>Deep-cultivation of Planctomycetes and their phenomic and genomic characterization uncovers novel biology.</title>
        <authorList>
            <person name="Wiegand S."/>
            <person name="Jogler M."/>
            <person name="Boedeker C."/>
            <person name="Pinto D."/>
            <person name="Vollmers J."/>
            <person name="Rivas-Marin E."/>
            <person name="Kohn T."/>
            <person name="Peeters S.H."/>
            <person name="Heuer A."/>
            <person name="Rast P."/>
            <person name="Oberbeckmann S."/>
            <person name="Bunk B."/>
            <person name="Jeske O."/>
            <person name="Meyerdierks A."/>
            <person name="Storesund J.E."/>
            <person name="Kallscheuer N."/>
            <person name="Luecker S."/>
            <person name="Lage O.M."/>
            <person name="Pohl T."/>
            <person name="Merkel B.J."/>
            <person name="Hornburger P."/>
            <person name="Mueller R.-W."/>
            <person name="Bruemmer F."/>
            <person name="Labrenz M."/>
            <person name="Spormann A.M."/>
            <person name="Op den Camp H."/>
            <person name="Overmann J."/>
            <person name="Amann R."/>
            <person name="Jetten M.S.M."/>
            <person name="Mascher T."/>
            <person name="Medema M.H."/>
            <person name="Devos D.P."/>
            <person name="Kaster A.-K."/>
            <person name="Ovreas L."/>
            <person name="Rohde M."/>
            <person name="Galperin M.Y."/>
            <person name="Jogler C."/>
        </authorList>
    </citation>
    <scope>NUCLEOTIDE SEQUENCE [LARGE SCALE GENOMIC DNA]</scope>
    <source>
        <strain evidence="1 2">Pla110</strain>
    </source>
</reference>
<dbReference type="SUPFAM" id="SSF56784">
    <property type="entry name" value="HAD-like"/>
    <property type="match status" value="1"/>
</dbReference>
<dbReference type="Pfam" id="PF00702">
    <property type="entry name" value="Hydrolase"/>
    <property type="match status" value="1"/>
</dbReference>
<protein>
    <submittedName>
        <fullName evidence="1">Alpha-D-glucose-1-phosphate phosphatase YihX</fullName>
        <ecNumber evidence="1">3.1.3.-</ecNumber>
    </submittedName>
</protein>
<dbReference type="InterPro" id="IPR006439">
    <property type="entry name" value="HAD-SF_hydro_IA"/>
</dbReference>
<dbReference type="InterPro" id="IPR023198">
    <property type="entry name" value="PGP-like_dom2"/>
</dbReference>
<keyword evidence="1" id="KW-0378">Hydrolase</keyword>
<organism evidence="1 2">
    <name type="scientific">Polystyrenella longa</name>
    <dbReference type="NCBI Taxonomy" id="2528007"/>
    <lineage>
        <taxon>Bacteria</taxon>
        <taxon>Pseudomonadati</taxon>
        <taxon>Planctomycetota</taxon>
        <taxon>Planctomycetia</taxon>
        <taxon>Planctomycetales</taxon>
        <taxon>Planctomycetaceae</taxon>
        <taxon>Polystyrenella</taxon>
    </lineage>
</organism>
<accession>A0A518CSF5</accession>
<dbReference type="AlphaFoldDB" id="A0A518CSF5"/>
<evidence type="ECO:0000313" key="2">
    <source>
        <dbReference type="Proteomes" id="UP000317178"/>
    </source>
</evidence>
<gene>
    <name evidence="1" type="primary">yihX</name>
    <name evidence="1" type="ORF">Pla110_39000</name>
</gene>
<keyword evidence="2" id="KW-1185">Reference proteome</keyword>